<feature type="region of interest" description="Disordered" evidence="1">
    <location>
        <begin position="59"/>
        <end position="98"/>
    </location>
</feature>
<name>A0AAD7TC75_9TELE</name>
<feature type="compositionally biased region" description="Pro residues" evidence="1">
    <location>
        <begin position="84"/>
        <end position="98"/>
    </location>
</feature>
<proteinExistence type="predicted"/>
<dbReference type="Proteomes" id="UP001221898">
    <property type="component" value="Unassembled WGS sequence"/>
</dbReference>
<sequence>MVAGVISVVVVVTIVISTAMFMRNKKSNRILPARRIIRKRPRDRKPWAFRLPFSRRDDPADKFLAGDPENDIENANHNNNIHQLPPPPPSAPALPPPPLYQYMPGERQWAIPTVSGAVVSKATRKSIRSKEASINSALVSELKMRLEQKKKESHTNRC</sequence>
<keyword evidence="2" id="KW-1133">Transmembrane helix</keyword>
<keyword evidence="2" id="KW-0472">Membrane</keyword>
<accession>A0AAD7TC75</accession>
<evidence type="ECO:0000313" key="3">
    <source>
        <dbReference type="EMBL" id="KAJ8418225.1"/>
    </source>
</evidence>
<gene>
    <name evidence="3" type="ORF">AAFF_G00139340</name>
</gene>
<evidence type="ECO:0000313" key="4">
    <source>
        <dbReference type="Proteomes" id="UP001221898"/>
    </source>
</evidence>
<evidence type="ECO:0000256" key="1">
    <source>
        <dbReference type="SAM" id="MobiDB-lite"/>
    </source>
</evidence>
<keyword evidence="4" id="KW-1185">Reference proteome</keyword>
<keyword evidence="2" id="KW-0812">Transmembrane</keyword>
<feature type="compositionally biased region" description="Low complexity" evidence="1">
    <location>
        <begin position="73"/>
        <end position="82"/>
    </location>
</feature>
<dbReference type="EMBL" id="JAINUG010000002">
    <property type="protein sequence ID" value="KAJ8418225.1"/>
    <property type="molecule type" value="Genomic_DNA"/>
</dbReference>
<protein>
    <submittedName>
        <fullName evidence="3">Uncharacterized protein</fullName>
    </submittedName>
</protein>
<dbReference type="AlphaFoldDB" id="A0AAD7TC75"/>
<feature type="transmembrane region" description="Helical" evidence="2">
    <location>
        <begin position="6"/>
        <end position="22"/>
    </location>
</feature>
<reference evidence="3" key="1">
    <citation type="journal article" date="2023" name="Science">
        <title>Genome structures resolve the early diversification of teleost fishes.</title>
        <authorList>
            <person name="Parey E."/>
            <person name="Louis A."/>
            <person name="Montfort J."/>
            <person name="Bouchez O."/>
            <person name="Roques C."/>
            <person name="Iampietro C."/>
            <person name="Lluch J."/>
            <person name="Castinel A."/>
            <person name="Donnadieu C."/>
            <person name="Desvignes T."/>
            <person name="Floi Bucao C."/>
            <person name="Jouanno E."/>
            <person name="Wen M."/>
            <person name="Mejri S."/>
            <person name="Dirks R."/>
            <person name="Jansen H."/>
            <person name="Henkel C."/>
            <person name="Chen W.J."/>
            <person name="Zahm M."/>
            <person name="Cabau C."/>
            <person name="Klopp C."/>
            <person name="Thompson A.W."/>
            <person name="Robinson-Rechavi M."/>
            <person name="Braasch I."/>
            <person name="Lecointre G."/>
            <person name="Bobe J."/>
            <person name="Postlethwait J.H."/>
            <person name="Berthelot C."/>
            <person name="Roest Crollius H."/>
            <person name="Guiguen Y."/>
        </authorList>
    </citation>
    <scope>NUCLEOTIDE SEQUENCE</scope>
    <source>
        <strain evidence="3">NC1722</strain>
    </source>
</reference>
<comment type="caution">
    <text evidence="3">The sequence shown here is derived from an EMBL/GenBank/DDBJ whole genome shotgun (WGS) entry which is preliminary data.</text>
</comment>
<organism evidence="3 4">
    <name type="scientific">Aldrovandia affinis</name>
    <dbReference type="NCBI Taxonomy" id="143900"/>
    <lineage>
        <taxon>Eukaryota</taxon>
        <taxon>Metazoa</taxon>
        <taxon>Chordata</taxon>
        <taxon>Craniata</taxon>
        <taxon>Vertebrata</taxon>
        <taxon>Euteleostomi</taxon>
        <taxon>Actinopterygii</taxon>
        <taxon>Neopterygii</taxon>
        <taxon>Teleostei</taxon>
        <taxon>Notacanthiformes</taxon>
        <taxon>Halosauridae</taxon>
        <taxon>Aldrovandia</taxon>
    </lineage>
</organism>
<evidence type="ECO:0000256" key="2">
    <source>
        <dbReference type="SAM" id="Phobius"/>
    </source>
</evidence>